<feature type="repeat" description="TPR" evidence="3">
    <location>
        <begin position="318"/>
        <end position="351"/>
    </location>
</feature>
<dbReference type="SUPFAM" id="SSF48452">
    <property type="entry name" value="TPR-like"/>
    <property type="match status" value="1"/>
</dbReference>
<dbReference type="EMBL" id="QXDL01000028">
    <property type="protein sequence ID" value="RIH88192.1"/>
    <property type="molecule type" value="Genomic_DNA"/>
</dbReference>
<evidence type="ECO:0000313" key="5">
    <source>
        <dbReference type="EMBL" id="RIH88192.1"/>
    </source>
</evidence>
<dbReference type="PANTHER" id="PTHR12558">
    <property type="entry name" value="CELL DIVISION CYCLE 16,23,27"/>
    <property type="match status" value="1"/>
</dbReference>
<dbReference type="OrthoDB" id="34016at2"/>
<keyword evidence="2 3" id="KW-0802">TPR repeat</keyword>
<dbReference type="Pfam" id="PF07719">
    <property type="entry name" value="TPR_2"/>
    <property type="match status" value="1"/>
</dbReference>
<dbReference type="Proteomes" id="UP000265715">
    <property type="component" value="Unassembled WGS sequence"/>
</dbReference>
<feature type="chain" id="PRO_5017249652" evidence="4">
    <location>
        <begin position="19"/>
        <end position="367"/>
    </location>
</feature>
<comment type="caution">
    <text evidence="5">The sequence shown here is derived from an EMBL/GenBank/DDBJ whole genome shotgun (WGS) entry which is preliminary data.</text>
</comment>
<dbReference type="AlphaFoldDB" id="A0A399F098"/>
<sequence length="367" mass="40975">MKLWLSIAVSLLAGLALALQPATRQLLDEAQALAQQARQQNVAPSPDADLWKRAIAKGEEAAALEPQAPEVWRVLGNLYTETKWWIKAEEAWNRHIQLAGLNDPKVRQQASLVQLNLGYAAYQRGEFDVALAKFRAAAELTPNDPQPYQWMGRIHLESGNTAAARQNWQRAVQLKPDATNRYFLELSQSSVNYGRDAVSAFYLGYEAYTLGKAGEALGHFNRAAQAAPNWLEAKRWVARVQLEQGNPAEALRVWREVAASGQASPTDRYQLRRAELAAQYNLQAADAYLQGVSSHQRGDRASARRFFEAAVQSAPGFASAWYWLGRTAYEQGDYATAERAYGQALTLEPANAQARYWLNRARRAMGR</sequence>
<feature type="repeat" description="TPR" evidence="3">
    <location>
        <begin position="111"/>
        <end position="144"/>
    </location>
</feature>
<keyword evidence="6" id="KW-1185">Reference proteome</keyword>
<feature type="signal peptide" evidence="4">
    <location>
        <begin position="1"/>
        <end position="18"/>
    </location>
</feature>
<name>A0A399F098_9DEIN</name>
<gene>
    <name evidence="5" type="primary">lapB_2</name>
    <name evidence="5" type="ORF">Mterra_01042</name>
</gene>
<dbReference type="PROSITE" id="PS50293">
    <property type="entry name" value="TPR_REGION"/>
    <property type="match status" value="1"/>
</dbReference>
<accession>A0A399F098</accession>
<dbReference type="PROSITE" id="PS50005">
    <property type="entry name" value="TPR"/>
    <property type="match status" value="3"/>
</dbReference>
<organism evidence="5 6">
    <name type="scientific">Calidithermus terrae</name>
    <dbReference type="NCBI Taxonomy" id="1408545"/>
    <lineage>
        <taxon>Bacteria</taxon>
        <taxon>Thermotogati</taxon>
        <taxon>Deinococcota</taxon>
        <taxon>Deinococci</taxon>
        <taxon>Thermales</taxon>
        <taxon>Thermaceae</taxon>
        <taxon>Calidithermus</taxon>
    </lineage>
</organism>
<evidence type="ECO:0000256" key="1">
    <source>
        <dbReference type="ARBA" id="ARBA00022737"/>
    </source>
</evidence>
<keyword evidence="4" id="KW-0732">Signal</keyword>
<dbReference type="SMART" id="SM00028">
    <property type="entry name" value="TPR"/>
    <property type="match status" value="6"/>
</dbReference>
<keyword evidence="1" id="KW-0677">Repeat</keyword>
<dbReference type="InterPro" id="IPR011990">
    <property type="entry name" value="TPR-like_helical_dom_sf"/>
</dbReference>
<dbReference type="RefSeq" id="WP_119314218.1">
    <property type="nucleotide sequence ID" value="NZ_QXDL01000028.1"/>
</dbReference>
<dbReference type="InterPro" id="IPR019734">
    <property type="entry name" value="TPR_rpt"/>
</dbReference>
<dbReference type="Pfam" id="PF13414">
    <property type="entry name" value="TPR_11"/>
    <property type="match status" value="1"/>
</dbReference>
<dbReference type="PANTHER" id="PTHR12558:SF13">
    <property type="entry name" value="CELL DIVISION CYCLE PROTEIN 27 HOMOLOG"/>
    <property type="match status" value="1"/>
</dbReference>
<dbReference type="Gene3D" id="1.25.40.10">
    <property type="entry name" value="Tetratricopeptide repeat domain"/>
    <property type="match status" value="4"/>
</dbReference>
<feature type="repeat" description="TPR" evidence="3">
    <location>
        <begin position="145"/>
        <end position="178"/>
    </location>
</feature>
<evidence type="ECO:0000256" key="4">
    <source>
        <dbReference type="SAM" id="SignalP"/>
    </source>
</evidence>
<reference evidence="5 6" key="1">
    <citation type="submission" date="2018-08" db="EMBL/GenBank/DDBJ databases">
        <title>Meiothermus terrae DSM 26712 genome sequencing project.</title>
        <authorList>
            <person name="Da Costa M.S."/>
            <person name="Albuquerque L."/>
            <person name="Raposo P."/>
            <person name="Froufe H.J.C."/>
            <person name="Barroso C.S."/>
            <person name="Egas C."/>
        </authorList>
    </citation>
    <scope>NUCLEOTIDE SEQUENCE [LARGE SCALE GENOMIC DNA]</scope>
    <source>
        <strain evidence="5 6">DSM 26712</strain>
    </source>
</reference>
<evidence type="ECO:0000256" key="3">
    <source>
        <dbReference type="PROSITE-ProRule" id="PRU00339"/>
    </source>
</evidence>
<dbReference type="InterPro" id="IPR013105">
    <property type="entry name" value="TPR_2"/>
</dbReference>
<evidence type="ECO:0000313" key="6">
    <source>
        <dbReference type="Proteomes" id="UP000265715"/>
    </source>
</evidence>
<evidence type="ECO:0000256" key="2">
    <source>
        <dbReference type="ARBA" id="ARBA00022803"/>
    </source>
</evidence>
<protein>
    <submittedName>
        <fullName evidence="5">Lipopolysaccharide assembly protein B</fullName>
    </submittedName>
</protein>
<dbReference type="Pfam" id="PF13432">
    <property type="entry name" value="TPR_16"/>
    <property type="match status" value="1"/>
</dbReference>
<proteinExistence type="predicted"/>